<dbReference type="InterPro" id="IPR003439">
    <property type="entry name" value="ABC_transporter-like_ATP-bd"/>
</dbReference>
<sequence>MLEVSSLFYSYSGQEVFVRSSICAYPGEITVLLGPSGVGKTTLFRLICGFIFPDKGKITWQGHPVSPLNVAYMSQKDSLLPWRTVWKNLLLSTELGDKFSKMKTTDPRLEHVVSSFQLTNLLERYPDEISEGQRQRVSLAIQCLSTKPILLLDEPFSSLDVMTKELLYSDILLLAKREKKTVMLVTHDFRDVAFLGDRFYVIKNRNIIPLEITSSLREADNSSALIAYLKDYFSHDFAHS</sequence>
<keyword evidence="1" id="KW-0813">Transport</keyword>
<evidence type="ECO:0000256" key="3">
    <source>
        <dbReference type="ARBA" id="ARBA00022840"/>
    </source>
</evidence>
<dbReference type="Gene3D" id="3.40.50.300">
    <property type="entry name" value="P-loop containing nucleotide triphosphate hydrolases"/>
    <property type="match status" value="1"/>
</dbReference>
<dbReference type="InterPro" id="IPR050166">
    <property type="entry name" value="ABC_transporter_ATP-bind"/>
</dbReference>
<reference evidence="5 6" key="1">
    <citation type="submission" date="2013-07" db="EMBL/GenBank/DDBJ databases">
        <title>Isolation of a new Chlamydia species from the feral Sacred Ibis (Threskiornis aethiopicus): Chlamydia ibidis.</title>
        <authorList>
            <person name="Vorimore F."/>
            <person name="Hsia R.-C."/>
            <person name="Huot-Creasy H."/>
            <person name="Bastian S."/>
            <person name="Deruyter L."/>
            <person name="Passet A."/>
            <person name="Sachse K."/>
            <person name="Bavoil P."/>
            <person name="Myers G."/>
            <person name="Laroucau K."/>
        </authorList>
    </citation>
    <scope>NUCLEOTIDE SEQUENCE [LARGE SCALE GENOMIC DNA]</scope>
    <source>
        <strain evidence="5 6">10-1398/6</strain>
    </source>
</reference>
<evidence type="ECO:0000313" key="6">
    <source>
        <dbReference type="Proteomes" id="UP000016064"/>
    </source>
</evidence>
<evidence type="ECO:0000256" key="2">
    <source>
        <dbReference type="ARBA" id="ARBA00022741"/>
    </source>
</evidence>
<dbReference type="Pfam" id="PF00005">
    <property type="entry name" value="ABC_tran"/>
    <property type="match status" value="1"/>
</dbReference>
<dbReference type="EMBL" id="APJW01000002">
    <property type="protein sequence ID" value="EQM62747.1"/>
    <property type="molecule type" value="Genomic_DNA"/>
</dbReference>
<dbReference type="Proteomes" id="UP000016064">
    <property type="component" value="Unassembled WGS sequence"/>
</dbReference>
<dbReference type="PANTHER" id="PTHR42788:SF2">
    <property type="entry name" value="ABC TRANSPORTER ATP-BINDING PROTEIN"/>
    <property type="match status" value="1"/>
</dbReference>
<keyword evidence="2" id="KW-0547">Nucleotide-binding</keyword>
<accession>A0ABN0MZQ0</accession>
<dbReference type="InterPro" id="IPR003593">
    <property type="entry name" value="AAA+_ATPase"/>
</dbReference>
<protein>
    <submittedName>
        <fullName evidence="5">ABC transporter family protein</fullName>
    </submittedName>
</protein>
<dbReference type="RefSeq" id="WP_020370168.1">
    <property type="nucleotide sequence ID" value="NZ_APJW01000002.1"/>
</dbReference>
<name>A0ABN0MZQ0_9CHLA</name>
<dbReference type="PANTHER" id="PTHR42788">
    <property type="entry name" value="TAURINE IMPORT ATP-BINDING PROTEIN-RELATED"/>
    <property type="match status" value="1"/>
</dbReference>
<evidence type="ECO:0000313" key="5">
    <source>
        <dbReference type="EMBL" id="EQM62747.1"/>
    </source>
</evidence>
<feature type="domain" description="ABC transporter" evidence="4">
    <location>
        <begin position="2"/>
        <end position="229"/>
    </location>
</feature>
<comment type="caution">
    <text evidence="5">The sequence shown here is derived from an EMBL/GenBank/DDBJ whole genome shotgun (WGS) entry which is preliminary data.</text>
</comment>
<evidence type="ECO:0000259" key="4">
    <source>
        <dbReference type="PROSITE" id="PS50893"/>
    </source>
</evidence>
<dbReference type="SMART" id="SM00382">
    <property type="entry name" value="AAA"/>
    <property type="match status" value="1"/>
</dbReference>
<gene>
    <name evidence="5" type="ORF">H359_0613</name>
</gene>
<evidence type="ECO:0000256" key="1">
    <source>
        <dbReference type="ARBA" id="ARBA00022448"/>
    </source>
</evidence>
<proteinExistence type="predicted"/>
<dbReference type="SUPFAM" id="SSF52540">
    <property type="entry name" value="P-loop containing nucleoside triphosphate hydrolases"/>
    <property type="match status" value="1"/>
</dbReference>
<organism evidence="5 6">
    <name type="scientific">Chlamydia ibidis 10-1398/6</name>
    <dbReference type="NCBI Taxonomy" id="1046581"/>
    <lineage>
        <taxon>Bacteria</taxon>
        <taxon>Pseudomonadati</taxon>
        <taxon>Chlamydiota</taxon>
        <taxon>Chlamydiia</taxon>
        <taxon>Chlamydiales</taxon>
        <taxon>Chlamydiaceae</taxon>
        <taxon>Chlamydia/Chlamydophila group</taxon>
        <taxon>Chlamydia</taxon>
    </lineage>
</organism>
<keyword evidence="3" id="KW-0067">ATP-binding</keyword>
<keyword evidence="6" id="KW-1185">Reference proteome</keyword>
<dbReference type="PROSITE" id="PS50893">
    <property type="entry name" value="ABC_TRANSPORTER_2"/>
    <property type="match status" value="1"/>
</dbReference>
<dbReference type="InterPro" id="IPR027417">
    <property type="entry name" value="P-loop_NTPase"/>
</dbReference>